<name>A0AAN7CG45_9PEZI</name>
<dbReference type="GO" id="GO:0000774">
    <property type="term" value="F:adenyl-nucleotide exchange factor activity"/>
    <property type="evidence" value="ECO:0007669"/>
    <property type="project" value="TreeGrafter"/>
</dbReference>
<dbReference type="GO" id="GO:0006417">
    <property type="term" value="P:regulation of translation"/>
    <property type="evidence" value="ECO:0007669"/>
    <property type="project" value="UniProtKB-KW"/>
</dbReference>
<comment type="caution">
    <text evidence="9">The sequence shown here is derived from an EMBL/GenBank/DDBJ whole genome shotgun (WGS) entry which is preliminary data.</text>
</comment>
<keyword evidence="10" id="KW-1185">Reference proteome</keyword>
<reference evidence="9" key="1">
    <citation type="journal article" date="2023" name="Mol. Phylogenet. Evol.">
        <title>Genome-scale phylogeny and comparative genomics of the fungal order Sordariales.</title>
        <authorList>
            <person name="Hensen N."/>
            <person name="Bonometti L."/>
            <person name="Westerberg I."/>
            <person name="Brannstrom I.O."/>
            <person name="Guillou S."/>
            <person name="Cros-Aarteil S."/>
            <person name="Calhoun S."/>
            <person name="Haridas S."/>
            <person name="Kuo A."/>
            <person name="Mondo S."/>
            <person name="Pangilinan J."/>
            <person name="Riley R."/>
            <person name="LaButti K."/>
            <person name="Andreopoulos B."/>
            <person name="Lipzen A."/>
            <person name="Chen C."/>
            <person name="Yan M."/>
            <person name="Daum C."/>
            <person name="Ng V."/>
            <person name="Clum A."/>
            <person name="Steindorff A."/>
            <person name="Ohm R.A."/>
            <person name="Martin F."/>
            <person name="Silar P."/>
            <person name="Natvig D.O."/>
            <person name="Lalanne C."/>
            <person name="Gautier V."/>
            <person name="Ament-Velasquez S.L."/>
            <person name="Kruys A."/>
            <person name="Hutchinson M.I."/>
            <person name="Powell A.J."/>
            <person name="Barry K."/>
            <person name="Miller A.N."/>
            <person name="Grigoriev I.V."/>
            <person name="Debuchy R."/>
            <person name="Gladieux P."/>
            <person name="Hiltunen Thoren M."/>
            <person name="Johannesson H."/>
        </authorList>
    </citation>
    <scope>NUCLEOTIDE SEQUENCE</scope>
    <source>
        <strain evidence="9">CBS 532.94</strain>
    </source>
</reference>
<accession>A0AAN7CG45</accession>
<dbReference type="FunFam" id="1.25.10.10:FF:000434">
    <property type="entry name" value="Hsp70 nucleotide exchange factor fes1"/>
    <property type="match status" value="1"/>
</dbReference>
<comment type="function">
    <text evidence="6">Functions as a nucleotide exchange factor (NEF) for Hsp70 chaperones which accelerates the release of ADP. Required for fully efficient Hsp70-mediated folding of proteins.</text>
</comment>
<evidence type="ECO:0000313" key="9">
    <source>
        <dbReference type="EMBL" id="KAK4241454.1"/>
    </source>
</evidence>
<feature type="compositionally biased region" description="Polar residues" evidence="7">
    <location>
        <begin position="14"/>
        <end position="26"/>
    </location>
</feature>
<dbReference type="AlphaFoldDB" id="A0AAN7CG45"/>
<feature type="domain" description="Nucleotide exchange factor Fes1" evidence="8">
    <location>
        <begin position="5"/>
        <end position="109"/>
    </location>
</feature>
<dbReference type="GO" id="GO:0005783">
    <property type="term" value="C:endoplasmic reticulum"/>
    <property type="evidence" value="ECO:0007669"/>
    <property type="project" value="TreeGrafter"/>
</dbReference>
<dbReference type="Pfam" id="PF08609">
    <property type="entry name" value="Fes1"/>
    <property type="match status" value="1"/>
</dbReference>
<dbReference type="InterPro" id="IPR011989">
    <property type="entry name" value="ARM-like"/>
</dbReference>
<evidence type="ECO:0000256" key="4">
    <source>
        <dbReference type="ARBA" id="ARBA00022737"/>
    </source>
</evidence>
<evidence type="ECO:0000256" key="3">
    <source>
        <dbReference type="ARBA" id="ARBA00022490"/>
    </source>
</evidence>
<dbReference type="EMBL" id="MU860022">
    <property type="protein sequence ID" value="KAK4241454.1"/>
    <property type="molecule type" value="Genomic_DNA"/>
</dbReference>
<dbReference type="InterPro" id="IPR013918">
    <property type="entry name" value="Nucleotide_exch_fac_Fes1"/>
</dbReference>
<organism evidence="9 10">
    <name type="scientific">Achaetomium macrosporum</name>
    <dbReference type="NCBI Taxonomy" id="79813"/>
    <lineage>
        <taxon>Eukaryota</taxon>
        <taxon>Fungi</taxon>
        <taxon>Dikarya</taxon>
        <taxon>Ascomycota</taxon>
        <taxon>Pezizomycotina</taxon>
        <taxon>Sordariomycetes</taxon>
        <taxon>Sordariomycetidae</taxon>
        <taxon>Sordariales</taxon>
        <taxon>Chaetomiaceae</taxon>
        <taxon>Achaetomium</taxon>
    </lineage>
</organism>
<keyword evidence="3" id="KW-0963">Cytoplasm</keyword>
<evidence type="ECO:0000313" key="10">
    <source>
        <dbReference type="Proteomes" id="UP001303760"/>
    </source>
</evidence>
<keyword evidence="5" id="KW-0810">Translation regulation</keyword>
<evidence type="ECO:0000256" key="6">
    <source>
        <dbReference type="ARBA" id="ARBA00024912"/>
    </source>
</evidence>
<dbReference type="PANTHER" id="PTHR19316">
    <property type="entry name" value="PROTEIN FOLDING REGULATOR"/>
    <property type="match status" value="1"/>
</dbReference>
<comment type="subcellular location">
    <subcellularLocation>
        <location evidence="1">Cytoplasm</location>
    </subcellularLocation>
</comment>
<evidence type="ECO:0000256" key="2">
    <source>
        <dbReference type="ARBA" id="ARBA00011045"/>
    </source>
</evidence>
<sequence length="235" mass="25514">MDKNLNNLLRWSIENSTPSSTNGANGTTAVTSASADSNTSSAPSAATQGPRSDLNPELLQALFGGPSEAELMKAAMEVITDPSADLENKLIAFDNFEQLIESLDNANNMEPLALWSPLLSMLSHEEHELRRYAAWCVGTAVQNNVRSQERLLAMGGIPSLVGLATRKEEHEAVRRKAIYALSSAVRNYQPAMDAAAEELRKGGLDHGKGDKVDASDMDAIDDIMEWLKRMVKESV</sequence>
<dbReference type="Proteomes" id="UP001303760">
    <property type="component" value="Unassembled WGS sequence"/>
</dbReference>
<evidence type="ECO:0000256" key="7">
    <source>
        <dbReference type="SAM" id="MobiDB-lite"/>
    </source>
</evidence>
<proteinExistence type="inferred from homology"/>
<reference evidence="9" key="2">
    <citation type="submission" date="2023-05" db="EMBL/GenBank/DDBJ databases">
        <authorList>
            <consortium name="Lawrence Berkeley National Laboratory"/>
            <person name="Steindorff A."/>
            <person name="Hensen N."/>
            <person name="Bonometti L."/>
            <person name="Westerberg I."/>
            <person name="Brannstrom I.O."/>
            <person name="Guillou S."/>
            <person name="Cros-Aarteil S."/>
            <person name="Calhoun S."/>
            <person name="Haridas S."/>
            <person name="Kuo A."/>
            <person name="Mondo S."/>
            <person name="Pangilinan J."/>
            <person name="Riley R."/>
            <person name="Labutti K."/>
            <person name="Andreopoulos B."/>
            <person name="Lipzen A."/>
            <person name="Chen C."/>
            <person name="Yanf M."/>
            <person name="Daum C."/>
            <person name="Ng V."/>
            <person name="Clum A."/>
            <person name="Ohm R."/>
            <person name="Martin F."/>
            <person name="Silar P."/>
            <person name="Natvig D."/>
            <person name="Lalanne C."/>
            <person name="Gautier V."/>
            <person name="Ament-Velasquez S.L."/>
            <person name="Kruys A."/>
            <person name="Hutchinson M.I."/>
            <person name="Powell A.J."/>
            <person name="Barry K."/>
            <person name="Miller A.N."/>
            <person name="Grigoriev I.V."/>
            <person name="Debuchy R."/>
            <person name="Gladieux P."/>
            <person name="Thoren M.H."/>
            <person name="Johannesson H."/>
        </authorList>
    </citation>
    <scope>NUCLEOTIDE SEQUENCE</scope>
    <source>
        <strain evidence="9">CBS 532.94</strain>
    </source>
</reference>
<dbReference type="InterPro" id="IPR016024">
    <property type="entry name" value="ARM-type_fold"/>
</dbReference>
<feature type="region of interest" description="Disordered" evidence="7">
    <location>
        <begin position="14"/>
        <end position="53"/>
    </location>
</feature>
<keyword evidence="4" id="KW-0677">Repeat</keyword>
<gene>
    <name evidence="9" type="ORF">C8A03DRAFT_30431</name>
</gene>
<comment type="similarity">
    <text evidence="2">Belongs to the FES1 family.</text>
</comment>
<dbReference type="PANTHER" id="PTHR19316:SF18">
    <property type="entry name" value="HSP70-BINDING PROTEIN 1"/>
    <property type="match status" value="1"/>
</dbReference>
<feature type="compositionally biased region" description="Low complexity" evidence="7">
    <location>
        <begin position="27"/>
        <end position="47"/>
    </location>
</feature>
<dbReference type="SUPFAM" id="SSF48371">
    <property type="entry name" value="ARM repeat"/>
    <property type="match status" value="1"/>
</dbReference>
<dbReference type="InterPro" id="IPR050693">
    <property type="entry name" value="Hsp70_NEF-Inhibitors"/>
</dbReference>
<evidence type="ECO:0000256" key="5">
    <source>
        <dbReference type="ARBA" id="ARBA00022845"/>
    </source>
</evidence>
<protein>
    <recommendedName>
        <fullName evidence="8">Nucleotide exchange factor Fes1 domain-containing protein</fullName>
    </recommendedName>
</protein>
<evidence type="ECO:0000259" key="8">
    <source>
        <dbReference type="Pfam" id="PF08609"/>
    </source>
</evidence>
<dbReference type="Gene3D" id="1.25.10.10">
    <property type="entry name" value="Leucine-rich Repeat Variant"/>
    <property type="match status" value="1"/>
</dbReference>
<evidence type="ECO:0000256" key="1">
    <source>
        <dbReference type="ARBA" id="ARBA00004496"/>
    </source>
</evidence>